<protein>
    <submittedName>
        <fullName evidence="1">Alcohol dehydrogenase</fullName>
    </submittedName>
</protein>
<dbReference type="InterPro" id="IPR051459">
    <property type="entry name" value="Cytochrome_c-type_DH"/>
</dbReference>
<dbReference type="Pfam" id="PF13442">
    <property type="entry name" value="Cytochrome_CBB3"/>
    <property type="match status" value="1"/>
</dbReference>
<organism evidence="1 2">
    <name type="scientific">Komagataeibacter xylinus</name>
    <name type="common">Gluconacetobacter xylinus</name>
    <dbReference type="NCBI Taxonomy" id="28448"/>
    <lineage>
        <taxon>Bacteria</taxon>
        <taxon>Pseudomonadati</taxon>
        <taxon>Pseudomonadota</taxon>
        <taxon>Alphaproteobacteria</taxon>
        <taxon>Acetobacterales</taxon>
        <taxon>Acetobacteraceae</taxon>
        <taxon>Komagataeibacter</taxon>
    </lineage>
</organism>
<dbReference type="InterPro" id="IPR036909">
    <property type="entry name" value="Cyt_c-like_dom_sf"/>
</dbReference>
<sequence>MRKILLLPALAVLPLLAAPAGPARADSAAAVVGNVQPMTTGEDVYRHVCQGCHMPDGKGATGAGAQFPAFAGNAKLQSSAYPVYVILNGYGGMPWFSGVLKDDQIANVVNYIRTHFGNHYTDAVSASDVAAQRPPVTPQEQ</sequence>
<dbReference type="Proteomes" id="UP000248257">
    <property type="component" value="Unassembled WGS sequence"/>
</dbReference>
<name>A0A318PT24_KOMXY</name>
<proteinExistence type="predicted"/>
<dbReference type="STRING" id="1220579.GCA_001571345_02962"/>
<gene>
    <name evidence="1" type="ORF">CFR75_09720</name>
</gene>
<dbReference type="Gene3D" id="1.10.760.10">
    <property type="entry name" value="Cytochrome c-like domain"/>
    <property type="match status" value="1"/>
</dbReference>
<dbReference type="SUPFAM" id="SSF46626">
    <property type="entry name" value="Cytochrome c"/>
    <property type="match status" value="1"/>
</dbReference>
<dbReference type="PROSITE" id="PS51007">
    <property type="entry name" value="CYTC"/>
    <property type="match status" value="1"/>
</dbReference>
<reference evidence="1 2" key="1">
    <citation type="submission" date="2017-07" db="EMBL/GenBank/DDBJ databases">
        <title>A draft genome sequence of Komagataeibacter xylinus LMG 1515.</title>
        <authorList>
            <person name="Skraban J."/>
            <person name="Cleenwerck I."/>
            <person name="Vandamme P."/>
            <person name="Trcek J."/>
        </authorList>
    </citation>
    <scope>NUCLEOTIDE SEQUENCE [LARGE SCALE GENOMIC DNA]</scope>
    <source>
        <strain evidence="1 2">LMG 1515</strain>
    </source>
</reference>
<dbReference type="AlphaFoldDB" id="A0A318PT24"/>
<dbReference type="GO" id="GO:0020037">
    <property type="term" value="F:heme binding"/>
    <property type="evidence" value="ECO:0007669"/>
    <property type="project" value="InterPro"/>
</dbReference>
<dbReference type="InterPro" id="IPR009056">
    <property type="entry name" value="Cyt_c-like_dom"/>
</dbReference>
<dbReference type="RefSeq" id="WP_061276191.1">
    <property type="nucleotide sequence ID" value="NZ_CBCRXN010000037.1"/>
</dbReference>
<dbReference type="GO" id="GO:0009055">
    <property type="term" value="F:electron transfer activity"/>
    <property type="evidence" value="ECO:0007669"/>
    <property type="project" value="InterPro"/>
</dbReference>
<dbReference type="PANTHER" id="PTHR35008:SF9">
    <property type="entry name" value="CYTOCHROME C DOMAIN-CONTAINING PROTEIN"/>
    <property type="match status" value="1"/>
</dbReference>
<accession>A0A318PT24</accession>
<comment type="caution">
    <text evidence="1">The sequence shown here is derived from an EMBL/GenBank/DDBJ whole genome shotgun (WGS) entry which is preliminary data.</text>
</comment>
<evidence type="ECO:0000313" key="1">
    <source>
        <dbReference type="EMBL" id="PYD56697.1"/>
    </source>
</evidence>
<dbReference type="PANTHER" id="PTHR35008">
    <property type="entry name" value="BLL4482 PROTEIN-RELATED"/>
    <property type="match status" value="1"/>
</dbReference>
<dbReference type="OrthoDB" id="5523448at2"/>
<dbReference type="EMBL" id="NKUC01000018">
    <property type="protein sequence ID" value="PYD56697.1"/>
    <property type="molecule type" value="Genomic_DNA"/>
</dbReference>
<keyword evidence="2" id="KW-1185">Reference proteome</keyword>
<evidence type="ECO:0000313" key="2">
    <source>
        <dbReference type="Proteomes" id="UP000248257"/>
    </source>
</evidence>